<sequence length="146" mass="15926">MINKENNPVRVSLPASVAADIGSLKKAVGSVLEHLGCQACCSGHDILFELQREIVFQKDFRSDFAVPSKGIGKGRKVVEVDLNPDSAGKLDNVFDAIDRVARLTGHTACATGCDFRFRLERVLVLDERLKINEMMGSIREGVGLRG</sequence>
<dbReference type="Proteomes" id="UP001219349">
    <property type="component" value="Chromosome"/>
</dbReference>
<keyword evidence="2" id="KW-1185">Reference proteome</keyword>
<dbReference type="EMBL" id="CP067136">
    <property type="protein sequence ID" value="WCR06425.1"/>
    <property type="molecule type" value="Genomic_DNA"/>
</dbReference>
<reference evidence="1 2" key="1">
    <citation type="submission" date="2021-01" db="EMBL/GenBank/DDBJ databases">
        <title>Biogeographic distribution of Paracoccus.</title>
        <authorList>
            <person name="Hollensteiner J."/>
            <person name="Leineberger J."/>
            <person name="Brinkhoff T."/>
            <person name="Daniel R."/>
        </authorList>
    </citation>
    <scope>NUCLEOTIDE SEQUENCE [LARGE SCALE GENOMIC DNA]</scope>
    <source>
        <strain evidence="1 2">KCTC 22803</strain>
    </source>
</reference>
<evidence type="ECO:0000313" key="1">
    <source>
        <dbReference type="EMBL" id="WCR06425.1"/>
    </source>
</evidence>
<dbReference type="RefSeq" id="WP_271884163.1">
    <property type="nucleotide sequence ID" value="NZ_CP067136.1"/>
</dbReference>
<organism evidence="1 2">
    <name type="scientific">Paracoccus fistulariae</name>
    <dbReference type="NCBI Taxonomy" id="658446"/>
    <lineage>
        <taxon>Bacteria</taxon>
        <taxon>Pseudomonadati</taxon>
        <taxon>Pseudomonadota</taxon>
        <taxon>Alphaproteobacteria</taxon>
        <taxon>Rhodobacterales</taxon>
        <taxon>Paracoccaceae</taxon>
        <taxon>Paracoccus</taxon>
    </lineage>
</organism>
<accession>A0ABY7SHD6</accession>
<gene>
    <name evidence="1" type="ORF">JHX87_13115</name>
</gene>
<name>A0ABY7SHD6_9RHOB</name>
<proteinExistence type="predicted"/>
<evidence type="ECO:0000313" key="2">
    <source>
        <dbReference type="Proteomes" id="UP001219349"/>
    </source>
</evidence>
<protein>
    <submittedName>
        <fullName evidence="1">Uncharacterized protein</fullName>
    </submittedName>
</protein>